<dbReference type="RefSeq" id="WP_211360696.1">
    <property type="nucleotide sequence ID" value="NZ_VFPV01000001.1"/>
</dbReference>
<dbReference type="Pfam" id="PF21315">
    <property type="entry name" value="FAN1_HTH"/>
    <property type="match status" value="1"/>
</dbReference>
<evidence type="ECO:0000256" key="9">
    <source>
        <dbReference type="ARBA" id="ARBA00022842"/>
    </source>
</evidence>
<name>A0A543LM01_9BURK</name>
<dbReference type="Pfam" id="PF18081">
    <property type="entry name" value="FANC_SAP"/>
    <property type="match status" value="1"/>
</dbReference>
<keyword evidence="10" id="KW-0464">Manganese</keyword>
<reference evidence="12 13" key="1">
    <citation type="submission" date="2019-06" db="EMBL/GenBank/DDBJ databases">
        <title>Genomic Encyclopedia of Archaeal and Bacterial Type Strains, Phase II (KMG-II): from individual species to whole genera.</title>
        <authorList>
            <person name="Goeker M."/>
        </authorList>
    </citation>
    <scope>NUCLEOTIDE SEQUENCE [LARGE SCALE GENOMIC DNA]</scope>
    <source>
        <strain evidence="12 13">DSM 7270</strain>
    </source>
</reference>
<accession>A0A543LM01</accession>
<evidence type="ECO:0000256" key="4">
    <source>
        <dbReference type="ARBA" id="ARBA00005533"/>
    </source>
</evidence>
<keyword evidence="6" id="KW-0540">Nuclease</keyword>
<evidence type="ECO:0000256" key="2">
    <source>
        <dbReference type="ARBA" id="ARBA00001936"/>
    </source>
</evidence>
<evidence type="ECO:0000256" key="8">
    <source>
        <dbReference type="ARBA" id="ARBA00022801"/>
    </source>
</evidence>
<dbReference type="Pfam" id="PF08774">
    <property type="entry name" value="VRR_NUC"/>
    <property type="match status" value="1"/>
</dbReference>
<keyword evidence="8" id="KW-0378">Hydrolase</keyword>
<dbReference type="GO" id="GO:0003676">
    <property type="term" value="F:nucleic acid binding"/>
    <property type="evidence" value="ECO:0007669"/>
    <property type="project" value="InterPro"/>
</dbReference>
<dbReference type="InterPro" id="IPR049125">
    <property type="entry name" value="FAN1-like_WH"/>
</dbReference>
<dbReference type="InterPro" id="IPR014883">
    <property type="entry name" value="VRR_NUC"/>
</dbReference>
<protein>
    <recommendedName>
        <fullName evidence="5">phosphodiesterase I</fullName>
        <ecNumber evidence="5">3.1.4.1</ecNumber>
    </recommendedName>
</protein>
<comment type="caution">
    <text evidence="12">The sequence shown here is derived from an EMBL/GenBank/DDBJ whole genome shotgun (WGS) entry which is preliminary data.</text>
</comment>
<comment type="cofactor">
    <cofactor evidence="2">
        <name>Mn(2+)</name>
        <dbReference type="ChEBI" id="CHEBI:29035"/>
    </cofactor>
</comment>
<dbReference type="PANTHER" id="PTHR15749">
    <property type="entry name" value="FANCONI-ASSOCIATED NUCLEASE 1"/>
    <property type="match status" value="1"/>
</dbReference>
<dbReference type="SMART" id="SM00990">
    <property type="entry name" value="VRR_NUC"/>
    <property type="match status" value="1"/>
</dbReference>
<feature type="domain" description="VRR-NUC" evidence="11">
    <location>
        <begin position="446"/>
        <end position="563"/>
    </location>
</feature>
<dbReference type="EC" id="3.1.4.1" evidence="5"/>
<dbReference type="EMBL" id="VFPV01000001">
    <property type="protein sequence ID" value="TQN08429.1"/>
    <property type="molecule type" value="Genomic_DNA"/>
</dbReference>
<evidence type="ECO:0000313" key="12">
    <source>
        <dbReference type="EMBL" id="TQN08429.1"/>
    </source>
</evidence>
<evidence type="ECO:0000256" key="5">
    <source>
        <dbReference type="ARBA" id="ARBA00012029"/>
    </source>
</evidence>
<evidence type="ECO:0000259" key="11">
    <source>
        <dbReference type="SMART" id="SM00990"/>
    </source>
</evidence>
<proteinExistence type="inferred from homology"/>
<sequence>MGTPALPPHRLYYLHNFVRALDWLRTRYADVLGAPEQDFISRFAQLPEPAQALLVRLVMRRGPWFRAGKLAYEEIGDIHTAAAPLLALGWLDAAAPMALAELFALHTHREVAALFATPGPHPALPKSQTKAALLQTLQPHHAAAQPYRQWHPASTESVWRVAQEVTALCTRLRLMFFGNLHQSWSEFVLADLGLFQYEVVPFDAQSRAFQCRADVDHYLALHALRQALDDGAERAPLLAAAVQATSPNPWLERRRAKLLMRLGQACEKAADWPLAEQAYAHSQHPGARHRRIRVHEHMARHADALALALQAQAAPESDEESQRLARMLPRLHSAAGVQAGAVARPKKPARQAVAQQAPQTLTLPRPDPATSVEWALRQHWHTDEAPVFYTENALINSLFGLLCWPAVFAPLPGAFFHPFQGAPADLNAPDFVERRAALFAECLLALEDGRYRALIRERFATKQGRQSPHVFWGVLSEPLLELALHCIPAAHLRLFFERLLQAPVAHRSGLPDLVRFWPTRPAEQRYELVEVKGPGDKLQDNQIRWLQYCHTHGLPASVCHVRWLDAPGMEPLMGATGT</sequence>
<organism evidence="12 13">
    <name type="scientific">Acidovorax temperans</name>
    <dbReference type="NCBI Taxonomy" id="80878"/>
    <lineage>
        <taxon>Bacteria</taxon>
        <taxon>Pseudomonadati</taxon>
        <taxon>Pseudomonadota</taxon>
        <taxon>Betaproteobacteria</taxon>
        <taxon>Burkholderiales</taxon>
        <taxon>Comamonadaceae</taxon>
        <taxon>Acidovorax</taxon>
    </lineage>
</organism>
<keyword evidence="9" id="KW-0460">Magnesium</keyword>
<dbReference type="GO" id="GO:0036297">
    <property type="term" value="P:interstrand cross-link repair"/>
    <property type="evidence" value="ECO:0007669"/>
    <property type="project" value="InterPro"/>
</dbReference>
<dbReference type="InterPro" id="IPR011856">
    <property type="entry name" value="tRNA_endonuc-like_dom_sf"/>
</dbReference>
<evidence type="ECO:0000256" key="1">
    <source>
        <dbReference type="ARBA" id="ARBA00000983"/>
    </source>
</evidence>
<keyword evidence="7" id="KW-0479">Metal-binding</keyword>
<dbReference type="PANTHER" id="PTHR15749:SF4">
    <property type="entry name" value="FANCONI-ASSOCIATED NUCLEASE 1"/>
    <property type="match status" value="1"/>
</dbReference>
<comment type="catalytic activity">
    <reaction evidence="1">
        <text>Hydrolytically removes 5'-nucleotides successively from the 3'-hydroxy termini of 3'-hydroxy-terminated oligonucleotides.</text>
        <dbReference type="EC" id="3.1.4.1"/>
    </reaction>
</comment>
<dbReference type="Gene3D" id="3.40.1350.10">
    <property type="match status" value="1"/>
</dbReference>
<evidence type="ECO:0000313" key="13">
    <source>
        <dbReference type="Proteomes" id="UP000316993"/>
    </source>
</evidence>
<dbReference type="AlphaFoldDB" id="A0A543LM01"/>
<dbReference type="InterPro" id="IPR040603">
    <property type="entry name" value="FAN1_SAP_bact"/>
</dbReference>
<gene>
    <name evidence="12" type="ORF">BDD18_1594</name>
</gene>
<evidence type="ECO:0000256" key="10">
    <source>
        <dbReference type="ARBA" id="ARBA00023211"/>
    </source>
</evidence>
<dbReference type="GO" id="GO:0004528">
    <property type="term" value="F:phosphodiesterase I activity"/>
    <property type="evidence" value="ECO:0007669"/>
    <property type="project" value="UniProtKB-EC"/>
</dbReference>
<comment type="similarity">
    <text evidence="4">Belongs to the FAN1 family.</text>
</comment>
<dbReference type="GO" id="GO:0046872">
    <property type="term" value="F:metal ion binding"/>
    <property type="evidence" value="ECO:0007669"/>
    <property type="project" value="UniProtKB-KW"/>
</dbReference>
<evidence type="ECO:0000256" key="3">
    <source>
        <dbReference type="ARBA" id="ARBA00001946"/>
    </source>
</evidence>
<dbReference type="InterPro" id="IPR033315">
    <property type="entry name" value="Fan1-like"/>
</dbReference>
<evidence type="ECO:0000256" key="7">
    <source>
        <dbReference type="ARBA" id="ARBA00022723"/>
    </source>
</evidence>
<evidence type="ECO:0000256" key="6">
    <source>
        <dbReference type="ARBA" id="ARBA00022722"/>
    </source>
</evidence>
<comment type="cofactor">
    <cofactor evidence="3">
        <name>Mg(2+)</name>
        <dbReference type="ChEBI" id="CHEBI:18420"/>
    </cofactor>
</comment>
<dbReference type="Proteomes" id="UP000316993">
    <property type="component" value="Unassembled WGS sequence"/>
</dbReference>